<reference evidence="1 2" key="1">
    <citation type="submission" date="2019-12" db="EMBL/GenBank/DDBJ databases">
        <title>Genomic-based taxomic classification of the family Erythrobacteraceae.</title>
        <authorList>
            <person name="Xu L."/>
        </authorList>
    </citation>
    <scope>NUCLEOTIDE SEQUENCE [LARGE SCALE GENOMIC DNA]</scope>
    <source>
        <strain evidence="1 2">100921-2</strain>
    </source>
</reference>
<dbReference type="AlphaFoldDB" id="A0A6I4TCZ9"/>
<dbReference type="Gene3D" id="3.40.50.10110">
    <property type="entry name" value="DNA polymerase III subunit chi"/>
    <property type="match status" value="1"/>
</dbReference>
<dbReference type="InterPro" id="IPR036768">
    <property type="entry name" value="PolIII_chi_sf"/>
</dbReference>
<comment type="caution">
    <text evidence="1">The sequence shown here is derived from an EMBL/GenBank/DDBJ whole genome shotgun (WGS) entry which is preliminary data.</text>
</comment>
<dbReference type="InterPro" id="IPR007459">
    <property type="entry name" value="DNA_pol3_chi"/>
</dbReference>
<dbReference type="Pfam" id="PF04364">
    <property type="entry name" value="DNA_pol3_chi"/>
    <property type="match status" value="1"/>
</dbReference>
<dbReference type="Proteomes" id="UP000439522">
    <property type="component" value="Unassembled WGS sequence"/>
</dbReference>
<dbReference type="EMBL" id="WTZA01000001">
    <property type="protein sequence ID" value="MXO74486.1"/>
    <property type="molecule type" value="Genomic_DNA"/>
</dbReference>
<dbReference type="GO" id="GO:0003887">
    <property type="term" value="F:DNA-directed DNA polymerase activity"/>
    <property type="evidence" value="ECO:0007669"/>
    <property type="project" value="InterPro"/>
</dbReference>
<accession>A0A6I4TCZ9</accession>
<organism evidence="1 2">
    <name type="scientific">Tsuneonella aeria</name>
    <dbReference type="NCBI Taxonomy" id="1837929"/>
    <lineage>
        <taxon>Bacteria</taxon>
        <taxon>Pseudomonadati</taxon>
        <taxon>Pseudomonadota</taxon>
        <taxon>Alphaproteobacteria</taxon>
        <taxon>Sphingomonadales</taxon>
        <taxon>Erythrobacteraceae</taxon>
        <taxon>Tsuneonella</taxon>
    </lineage>
</organism>
<dbReference type="RefSeq" id="WP_160610239.1">
    <property type="nucleotide sequence ID" value="NZ_WTZA01000001.1"/>
</dbReference>
<sequence length="145" mass="15699">MNLDFWQFSEGPIPRIVALIAERVVGTGDRLLVTDADDARRGAISAALWEAKPDAFLANGEAAAPHAARQPILLSAHCDPANGARVLVLADGKWRDGAAGFDRTILLFGEDGAPDARAVWRQFDGRADVERGYFAQESGKWVRKA</sequence>
<dbReference type="GO" id="GO:0003677">
    <property type="term" value="F:DNA binding"/>
    <property type="evidence" value="ECO:0007669"/>
    <property type="project" value="InterPro"/>
</dbReference>
<evidence type="ECO:0000313" key="2">
    <source>
        <dbReference type="Proteomes" id="UP000439522"/>
    </source>
</evidence>
<evidence type="ECO:0000313" key="1">
    <source>
        <dbReference type="EMBL" id="MXO74486.1"/>
    </source>
</evidence>
<keyword evidence="2" id="KW-1185">Reference proteome</keyword>
<protein>
    <submittedName>
        <fullName evidence="1">DNA polymerase III subunit chi</fullName>
    </submittedName>
</protein>
<dbReference type="GO" id="GO:0006260">
    <property type="term" value="P:DNA replication"/>
    <property type="evidence" value="ECO:0007669"/>
    <property type="project" value="InterPro"/>
</dbReference>
<proteinExistence type="predicted"/>
<dbReference type="OrthoDB" id="9795973at2"/>
<name>A0A6I4TCZ9_9SPHN</name>
<dbReference type="SUPFAM" id="SSF102400">
    <property type="entry name" value="DNA polymerase III chi subunit"/>
    <property type="match status" value="1"/>
</dbReference>
<gene>
    <name evidence="1" type="ORF">GRI40_04515</name>
</gene>